<keyword evidence="2" id="KW-0963">Cytoplasm</keyword>
<dbReference type="Pfam" id="PF02381">
    <property type="entry name" value="MraZ"/>
    <property type="match status" value="1"/>
</dbReference>
<evidence type="ECO:0000256" key="5">
    <source>
        <dbReference type="ARBA" id="ARBA00023125"/>
    </source>
</evidence>
<accession>A0ABN1M9Q0</accession>
<name>A0ABN1M9Q0_9SPHN</name>
<reference evidence="9 10" key="1">
    <citation type="journal article" date="2019" name="Int. J. Syst. Evol. Microbiol.">
        <title>The Global Catalogue of Microorganisms (GCM) 10K type strain sequencing project: providing services to taxonomists for standard genome sequencing and annotation.</title>
        <authorList>
            <consortium name="The Broad Institute Genomics Platform"/>
            <consortium name="The Broad Institute Genome Sequencing Center for Infectious Disease"/>
            <person name="Wu L."/>
            <person name="Ma J."/>
        </authorList>
    </citation>
    <scope>NUCLEOTIDE SEQUENCE [LARGE SCALE GENOMIC DNA]</scope>
    <source>
        <strain evidence="9 10">JCM 15910</strain>
    </source>
</reference>
<dbReference type="RefSeq" id="WP_215356061.1">
    <property type="nucleotide sequence ID" value="NZ_BAAAFE010000009.1"/>
</dbReference>
<evidence type="ECO:0000256" key="3">
    <source>
        <dbReference type="ARBA" id="ARBA00022737"/>
    </source>
</evidence>
<evidence type="ECO:0000256" key="4">
    <source>
        <dbReference type="ARBA" id="ARBA00023015"/>
    </source>
</evidence>
<dbReference type="PROSITE" id="PS51740">
    <property type="entry name" value="SPOVT_ABRB"/>
    <property type="match status" value="1"/>
</dbReference>
<keyword evidence="3" id="KW-0677">Repeat</keyword>
<sequence>MAVVTPGRYSGTNFAAIDGKGRIAVPSQFRNNVPLNADGQRVLWVGFHEKLPCLVAYGQDQYDRLSDEIERDRDTALTRNLDFDEDEAFKKRFSYTEAYTLDDSGRFLPNFTARDRVGETGATAFVGSGRRFEIWWLPSLAECVEADPVLKRLAAVWEETKGKARK</sequence>
<evidence type="ECO:0000256" key="7">
    <source>
        <dbReference type="PROSITE-ProRule" id="PRU01076"/>
    </source>
</evidence>
<evidence type="ECO:0000256" key="2">
    <source>
        <dbReference type="ARBA" id="ARBA00022490"/>
    </source>
</evidence>
<evidence type="ECO:0000313" key="9">
    <source>
        <dbReference type="EMBL" id="GAA0865966.1"/>
    </source>
</evidence>
<dbReference type="PANTHER" id="PTHR34701:SF1">
    <property type="entry name" value="TRANSCRIPTIONAL REGULATOR MRAZ"/>
    <property type="match status" value="1"/>
</dbReference>
<dbReference type="Gene3D" id="3.40.1550.20">
    <property type="entry name" value="Transcriptional regulator MraZ domain"/>
    <property type="match status" value="1"/>
</dbReference>
<protein>
    <recommendedName>
        <fullName evidence="1">Transcriptional regulator MraZ</fullName>
    </recommendedName>
</protein>
<evidence type="ECO:0000259" key="8">
    <source>
        <dbReference type="PROSITE" id="PS51740"/>
    </source>
</evidence>
<dbReference type="InterPro" id="IPR037914">
    <property type="entry name" value="SpoVT-AbrB_sf"/>
</dbReference>
<dbReference type="Proteomes" id="UP001500738">
    <property type="component" value="Unassembled WGS sequence"/>
</dbReference>
<dbReference type="InterPro" id="IPR038619">
    <property type="entry name" value="MraZ_sf"/>
</dbReference>
<evidence type="ECO:0000313" key="10">
    <source>
        <dbReference type="Proteomes" id="UP001500738"/>
    </source>
</evidence>
<evidence type="ECO:0000256" key="1">
    <source>
        <dbReference type="ARBA" id="ARBA00013860"/>
    </source>
</evidence>
<dbReference type="EMBL" id="BAAAFE010000009">
    <property type="protein sequence ID" value="GAA0865966.1"/>
    <property type="molecule type" value="Genomic_DNA"/>
</dbReference>
<dbReference type="InterPro" id="IPR003444">
    <property type="entry name" value="MraZ"/>
</dbReference>
<dbReference type="InterPro" id="IPR035642">
    <property type="entry name" value="MraZ_N"/>
</dbReference>
<keyword evidence="6" id="KW-0804">Transcription</keyword>
<keyword evidence="5 7" id="KW-0238">DNA-binding</keyword>
<evidence type="ECO:0000256" key="6">
    <source>
        <dbReference type="ARBA" id="ARBA00023163"/>
    </source>
</evidence>
<proteinExistence type="predicted"/>
<dbReference type="PANTHER" id="PTHR34701">
    <property type="entry name" value="TRANSCRIPTIONAL REGULATOR MRAZ"/>
    <property type="match status" value="1"/>
</dbReference>
<dbReference type="InterPro" id="IPR007159">
    <property type="entry name" value="SpoVT-AbrB_dom"/>
</dbReference>
<gene>
    <name evidence="9" type="primary">mraZ</name>
    <name evidence="9" type="ORF">GCM10009115_26620</name>
</gene>
<keyword evidence="10" id="KW-1185">Reference proteome</keyword>
<comment type="caution">
    <text evidence="9">The sequence shown here is derived from an EMBL/GenBank/DDBJ whole genome shotgun (WGS) entry which is preliminary data.</text>
</comment>
<dbReference type="CDD" id="cd16320">
    <property type="entry name" value="MraZ_N"/>
    <property type="match status" value="1"/>
</dbReference>
<dbReference type="SUPFAM" id="SSF89447">
    <property type="entry name" value="AbrB/MazE/MraZ-like"/>
    <property type="match status" value="1"/>
</dbReference>
<feature type="domain" description="SpoVT-AbrB" evidence="8">
    <location>
        <begin position="12"/>
        <end position="61"/>
    </location>
</feature>
<dbReference type="InterPro" id="IPR020603">
    <property type="entry name" value="MraZ_dom"/>
</dbReference>
<organism evidence="9 10">
    <name type="scientific">Sphingopyxis soli</name>
    <dbReference type="NCBI Taxonomy" id="592051"/>
    <lineage>
        <taxon>Bacteria</taxon>
        <taxon>Pseudomonadati</taxon>
        <taxon>Pseudomonadota</taxon>
        <taxon>Alphaproteobacteria</taxon>
        <taxon>Sphingomonadales</taxon>
        <taxon>Sphingomonadaceae</taxon>
        <taxon>Sphingopyxis</taxon>
    </lineage>
</organism>
<keyword evidence="4" id="KW-0805">Transcription regulation</keyword>